<dbReference type="GO" id="GO:0005576">
    <property type="term" value="C:extracellular region"/>
    <property type="evidence" value="ECO:0007669"/>
    <property type="project" value="UniProtKB-SubCell"/>
</dbReference>
<sequence>MYRHGSRWSDGCNHYECLSGVLTVSEPQCHVPCYVTLPKDENQCCPKCSSCWFEGRHVPEGGTVPSRTDPCIHCQCSKGHLSCEKKACPVLSCPPSKQIPILGSCCKACQGSRDLISPPGGRCFLNGHLYQSGGERTIDPCTVCSCNNGYISCKRRTCPLLNCSKEFQMKLENECCPSCSAAAELENVCREVGMVHKHGDQWQLDKCITCNCNDGETTCHVITCEYANKPCPPGYRRVEYDNECCPRCEEAPGVCIVFGDPHYHTFDGMLFNFQGACKYTLAKSCKDRSFNLKVNNDARRSALFSWTKSLSLTIPGAKVKLGQKLRTKVNGHRVKPPYYEYGVLNITREGVALMISTSQGIKILWDGASYVEVEVPVEMKNKVCGLCGNFNGNTADDLATSDGTIMNTTDQMALSWSTGRARTCSKKMRERERERAKFKHQDVLERLERQNCPATSTGLTQCGLLNSTVFKHCHAASPIDQFYNSCILDMCECKSTRRCECDTIQAYARQCKRLGVPIPGWRKISKCGGMECPHGAEYMDCAPPCRPTCRNPTADPDCYIRRCRAGCICPPKTVLHRGTCIPVHECPRRGKKRHRNR</sequence>
<dbReference type="Pfam" id="PF08742">
    <property type="entry name" value="C8"/>
    <property type="match status" value="1"/>
</dbReference>
<dbReference type="SMART" id="SM00214">
    <property type="entry name" value="VWC"/>
    <property type="match status" value="3"/>
</dbReference>
<comment type="caution">
    <text evidence="9">The sequence shown here is derived from an EMBL/GenBank/DDBJ whole genome shotgun (WGS) entry which is preliminary data.</text>
</comment>
<dbReference type="PROSITE" id="PS51233">
    <property type="entry name" value="VWFD"/>
    <property type="match status" value="1"/>
</dbReference>
<comment type="subcellular location">
    <subcellularLocation>
        <location evidence="1">Secreted</location>
    </subcellularLocation>
</comment>
<name>A0AAN9A0S0_HALRR</name>
<dbReference type="FunFam" id="2.10.25.10:FF:000055">
    <property type="entry name" value="alpha-tectorin isoform X1"/>
    <property type="match status" value="1"/>
</dbReference>
<evidence type="ECO:0000313" key="10">
    <source>
        <dbReference type="Proteomes" id="UP001381693"/>
    </source>
</evidence>
<dbReference type="InterPro" id="IPR001007">
    <property type="entry name" value="VWF_dom"/>
</dbReference>
<dbReference type="InterPro" id="IPR036084">
    <property type="entry name" value="Ser_inhib-like_sf"/>
</dbReference>
<dbReference type="CDD" id="cd19941">
    <property type="entry name" value="TIL"/>
    <property type="match status" value="1"/>
</dbReference>
<organism evidence="9 10">
    <name type="scientific">Halocaridina rubra</name>
    <name type="common">Hawaiian red shrimp</name>
    <dbReference type="NCBI Taxonomy" id="373956"/>
    <lineage>
        <taxon>Eukaryota</taxon>
        <taxon>Metazoa</taxon>
        <taxon>Ecdysozoa</taxon>
        <taxon>Arthropoda</taxon>
        <taxon>Crustacea</taxon>
        <taxon>Multicrustacea</taxon>
        <taxon>Malacostraca</taxon>
        <taxon>Eumalacostraca</taxon>
        <taxon>Eucarida</taxon>
        <taxon>Decapoda</taxon>
        <taxon>Pleocyemata</taxon>
        <taxon>Caridea</taxon>
        <taxon>Atyoidea</taxon>
        <taxon>Atyidae</taxon>
        <taxon>Halocaridina</taxon>
    </lineage>
</organism>
<dbReference type="SUPFAM" id="SSF57603">
    <property type="entry name" value="FnI-like domain"/>
    <property type="match status" value="4"/>
</dbReference>
<dbReference type="InterPro" id="IPR001846">
    <property type="entry name" value="VWF_type-D"/>
</dbReference>
<dbReference type="PANTHER" id="PTHR46698">
    <property type="entry name" value="CROSSVEINLESS 2"/>
    <property type="match status" value="1"/>
</dbReference>
<dbReference type="Pfam" id="PF01826">
    <property type="entry name" value="TIL"/>
    <property type="match status" value="1"/>
</dbReference>
<dbReference type="PANTHER" id="PTHR46698:SF4">
    <property type="entry name" value="CROSSVEINLESS 2"/>
    <property type="match status" value="1"/>
</dbReference>
<keyword evidence="6" id="KW-1015">Disulfide bond</keyword>
<evidence type="ECO:0000256" key="4">
    <source>
        <dbReference type="ARBA" id="ARBA00022729"/>
    </source>
</evidence>
<gene>
    <name evidence="9" type="ORF">SK128_008390</name>
</gene>
<evidence type="ECO:0000259" key="8">
    <source>
        <dbReference type="PROSITE" id="PS51233"/>
    </source>
</evidence>
<evidence type="ECO:0000256" key="5">
    <source>
        <dbReference type="ARBA" id="ARBA00022737"/>
    </source>
</evidence>
<keyword evidence="3" id="KW-0964">Secreted</keyword>
<evidence type="ECO:0000256" key="6">
    <source>
        <dbReference type="ARBA" id="ARBA00023157"/>
    </source>
</evidence>
<proteinExistence type="inferred from homology"/>
<evidence type="ECO:0000259" key="7">
    <source>
        <dbReference type="PROSITE" id="PS50184"/>
    </source>
</evidence>
<dbReference type="InterPro" id="IPR014853">
    <property type="entry name" value="VWF/SSPO/ZAN-like_Cys-rich_dom"/>
</dbReference>
<protein>
    <recommendedName>
        <fullName evidence="11">BMP-binding endothelial regulator protein</fullName>
    </recommendedName>
</protein>
<dbReference type="EMBL" id="JAXCGZ010017463">
    <property type="protein sequence ID" value="KAK7068065.1"/>
    <property type="molecule type" value="Genomic_DNA"/>
</dbReference>
<feature type="domain" description="VWFD" evidence="8">
    <location>
        <begin position="253"/>
        <end position="425"/>
    </location>
</feature>
<keyword evidence="5" id="KW-0677">Repeat</keyword>
<evidence type="ECO:0000256" key="1">
    <source>
        <dbReference type="ARBA" id="ARBA00004613"/>
    </source>
</evidence>
<dbReference type="InterPro" id="IPR002919">
    <property type="entry name" value="TIL_dom"/>
</dbReference>
<evidence type="ECO:0000256" key="3">
    <source>
        <dbReference type="ARBA" id="ARBA00022525"/>
    </source>
</evidence>
<reference evidence="9 10" key="1">
    <citation type="submission" date="2023-11" db="EMBL/GenBank/DDBJ databases">
        <title>Halocaridina rubra genome assembly.</title>
        <authorList>
            <person name="Smith C."/>
        </authorList>
    </citation>
    <scope>NUCLEOTIDE SEQUENCE [LARGE SCALE GENOMIC DNA]</scope>
    <source>
        <strain evidence="9">EP-1</strain>
        <tissue evidence="9">Whole</tissue>
    </source>
</reference>
<dbReference type="SMART" id="SM00832">
    <property type="entry name" value="C8"/>
    <property type="match status" value="1"/>
</dbReference>
<dbReference type="Gene3D" id="6.20.200.20">
    <property type="match status" value="3"/>
</dbReference>
<feature type="domain" description="VWFC" evidence="7">
    <location>
        <begin position="121"/>
        <end position="180"/>
    </location>
</feature>
<comment type="similarity">
    <text evidence="2">Belongs to the serine protease inhibitor-like (TIL domain-containing) family.</text>
</comment>
<dbReference type="SUPFAM" id="SSF57567">
    <property type="entry name" value="Serine protease inhibitors"/>
    <property type="match status" value="1"/>
</dbReference>
<feature type="domain" description="VWFC" evidence="7">
    <location>
        <begin position="187"/>
        <end position="249"/>
    </location>
</feature>
<dbReference type="SMART" id="SM00216">
    <property type="entry name" value="VWD"/>
    <property type="match status" value="1"/>
</dbReference>
<dbReference type="Pfam" id="PF00094">
    <property type="entry name" value="VWD"/>
    <property type="match status" value="1"/>
</dbReference>
<dbReference type="Proteomes" id="UP001381693">
    <property type="component" value="Unassembled WGS sequence"/>
</dbReference>
<dbReference type="Gene3D" id="2.10.25.10">
    <property type="entry name" value="Laminin"/>
    <property type="match status" value="1"/>
</dbReference>
<dbReference type="PROSITE" id="PS50184">
    <property type="entry name" value="VWFC_2"/>
    <property type="match status" value="3"/>
</dbReference>
<dbReference type="InterPro" id="IPR052424">
    <property type="entry name" value="Kielin_Chordin-BMP_Reg"/>
</dbReference>
<dbReference type="AlphaFoldDB" id="A0AAN9A0S0"/>
<accession>A0AAN9A0S0</accession>
<dbReference type="PROSITE" id="PS01208">
    <property type="entry name" value="VWFC_1"/>
    <property type="match status" value="1"/>
</dbReference>
<evidence type="ECO:0000313" key="9">
    <source>
        <dbReference type="EMBL" id="KAK7068065.1"/>
    </source>
</evidence>
<feature type="domain" description="VWFC" evidence="7">
    <location>
        <begin position="49"/>
        <end position="110"/>
    </location>
</feature>
<dbReference type="Pfam" id="PF00093">
    <property type="entry name" value="VWC"/>
    <property type="match status" value="3"/>
</dbReference>
<keyword evidence="4" id="KW-0732">Signal</keyword>
<keyword evidence="10" id="KW-1185">Reference proteome</keyword>
<evidence type="ECO:0000256" key="2">
    <source>
        <dbReference type="ARBA" id="ARBA00007611"/>
    </source>
</evidence>
<evidence type="ECO:0008006" key="11">
    <source>
        <dbReference type="Google" id="ProtNLM"/>
    </source>
</evidence>